<protein>
    <recommendedName>
        <fullName evidence="1">TraC-like domain-containing protein</fullName>
    </recommendedName>
</protein>
<dbReference type="STRING" id="1802165.A3F94_02850"/>
<evidence type="ECO:0000313" key="3">
    <source>
        <dbReference type="Proteomes" id="UP000176770"/>
    </source>
</evidence>
<sequence length="216" mass="24934">MAQPSTQQFIPIDNIRDDVVILKGGQMRAVLQVSSINLALKSQDEQDAIIQSYGAFLNSLEFPIQILANSRYMNLDEYLKNLNDMIEKQPSELMQIQTQEYINFIQEFLSQDYVVSTNFYVTVPFSLVDIDIQKGGAQERFKALLGKQSELSYIDPKEFVSYRNQLVQRVEFIASGLHRMGLVIDMLNTEQLISLFWSLYNPEDLKKRSLVKSLFE</sequence>
<dbReference type="InterPro" id="IPR058596">
    <property type="entry name" value="TraC-like_dom"/>
</dbReference>
<evidence type="ECO:0000313" key="2">
    <source>
        <dbReference type="EMBL" id="OGZ62241.1"/>
    </source>
</evidence>
<proteinExistence type="predicted"/>
<organism evidence="2 3">
    <name type="scientific">Candidatus Spechtbacteria bacterium RIFCSPLOWO2_12_FULL_38_22</name>
    <dbReference type="NCBI Taxonomy" id="1802165"/>
    <lineage>
        <taxon>Bacteria</taxon>
        <taxon>Candidatus Spechtiibacteriota</taxon>
    </lineage>
</organism>
<dbReference type="EMBL" id="MHOK01000005">
    <property type="protein sequence ID" value="OGZ62241.1"/>
    <property type="molecule type" value="Genomic_DNA"/>
</dbReference>
<gene>
    <name evidence="2" type="ORF">A3F94_02850</name>
</gene>
<comment type="caution">
    <text evidence="2">The sequence shown here is derived from an EMBL/GenBank/DDBJ whole genome shotgun (WGS) entry which is preliminary data.</text>
</comment>
<reference evidence="2 3" key="1">
    <citation type="journal article" date="2016" name="Nat. Commun.">
        <title>Thousands of microbial genomes shed light on interconnected biogeochemical processes in an aquifer system.</title>
        <authorList>
            <person name="Anantharaman K."/>
            <person name="Brown C.T."/>
            <person name="Hug L.A."/>
            <person name="Sharon I."/>
            <person name="Castelle C.J."/>
            <person name="Probst A.J."/>
            <person name="Thomas B.C."/>
            <person name="Singh A."/>
            <person name="Wilkins M.J."/>
            <person name="Karaoz U."/>
            <person name="Brodie E.L."/>
            <person name="Williams K.H."/>
            <person name="Hubbard S.S."/>
            <person name="Banfield J.F."/>
        </authorList>
    </citation>
    <scope>NUCLEOTIDE SEQUENCE [LARGE SCALE GENOMIC DNA]</scope>
</reference>
<dbReference type="AlphaFoldDB" id="A0A1G2HJ36"/>
<feature type="domain" description="TraC-like" evidence="1">
    <location>
        <begin position="22"/>
        <end position="140"/>
    </location>
</feature>
<evidence type="ECO:0000259" key="1">
    <source>
        <dbReference type="Pfam" id="PF26593"/>
    </source>
</evidence>
<dbReference type="Proteomes" id="UP000176770">
    <property type="component" value="Unassembled WGS sequence"/>
</dbReference>
<dbReference type="Pfam" id="PF26593">
    <property type="entry name" value="TraC-like"/>
    <property type="match status" value="1"/>
</dbReference>
<name>A0A1G2HJ36_9BACT</name>
<accession>A0A1G2HJ36</accession>